<reference evidence="3 4" key="1">
    <citation type="journal article" date="2016" name="Environ. Microbiol.">
        <title>Genomic resolution of a cold subsurface aquifer community provides metabolic insights for novel microbes adapted to high CO concentrations.</title>
        <authorList>
            <person name="Probst A.J."/>
            <person name="Castelle C.J."/>
            <person name="Singh A."/>
            <person name="Brown C.T."/>
            <person name="Anantharaman K."/>
            <person name="Sharon I."/>
            <person name="Hug L.A."/>
            <person name="Burstein D."/>
            <person name="Emerson J.B."/>
            <person name="Thomas B.C."/>
            <person name="Banfield J.F."/>
        </authorList>
    </citation>
    <scope>NUCLEOTIDE SEQUENCE [LARGE SCALE GENOMIC DNA]</scope>
    <source>
        <strain evidence="3">CG1_02_38_46</strain>
    </source>
</reference>
<evidence type="ECO:0000313" key="3">
    <source>
        <dbReference type="EMBL" id="OIN96924.1"/>
    </source>
</evidence>
<accession>A0A1J4SE41</accession>
<protein>
    <recommendedName>
        <fullName evidence="5">UDP-N-acetylglucosamine pyrophosphorylase</fullName>
    </recommendedName>
</protein>
<dbReference type="STRING" id="1817893.AUJ66_04830"/>
<proteinExistence type="predicted"/>
<sequence>MFNNCVAANQSRVEKLIAKGINILVPESVFIGEEVNLDNLEPGVVVGPGIKILGAETMIGKGTEIQGSAVIKNSQIGRNCSLAAGEYADSVLLDGCSTVGWARVRGHSAWEEESNSAHNVDTKTTILGYKITLGSLINFCNVLMLGGTSPRLEVGAEVGSGTINFNFLPFGPTVGALIKPSTVIGSMESTFLVCDGAPTRYVFIGGHTSIIAPVVIGLGSVVAAKSRVNPGIYGDEKLIGGGNIEKLLINEVSKVRILKDMTSKYEILVRQMAIAAAFKRWCNLRIAWAKRNNLDEFEIILIEKFTGKVDKYIDALEAYGNNIAKYLLAGDNNSRPDSLKKNKEIATLWNEKIKSRIKSAMSDETGYADSTAGLNSELDRVTKEESSGSKQFYNALAKLNYSSKEVKAAREYFLGLVETIVGSVVF</sequence>
<dbReference type="GO" id="GO:0016740">
    <property type="term" value="F:transferase activity"/>
    <property type="evidence" value="ECO:0007669"/>
    <property type="project" value="UniProtKB-KW"/>
</dbReference>
<evidence type="ECO:0000313" key="4">
    <source>
        <dbReference type="Proteomes" id="UP000182278"/>
    </source>
</evidence>
<gene>
    <name evidence="3" type="ORF">AUJ66_04830</name>
</gene>
<dbReference type="Proteomes" id="UP000182278">
    <property type="component" value="Unassembled WGS sequence"/>
</dbReference>
<evidence type="ECO:0000256" key="1">
    <source>
        <dbReference type="ARBA" id="ARBA00022679"/>
    </source>
</evidence>
<dbReference type="InterPro" id="IPR018357">
    <property type="entry name" value="Hexapep_transf_CS"/>
</dbReference>
<dbReference type="EMBL" id="MNUO01000071">
    <property type="protein sequence ID" value="OIN96924.1"/>
    <property type="molecule type" value="Genomic_DNA"/>
</dbReference>
<dbReference type="Gene3D" id="2.160.10.10">
    <property type="entry name" value="Hexapeptide repeat proteins"/>
    <property type="match status" value="1"/>
</dbReference>
<keyword evidence="1" id="KW-0808">Transferase</keyword>
<organism evidence="3 4">
    <name type="scientific">Candidatus Desantisbacteria bacterium CG1_02_38_46</name>
    <dbReference type="NCBI Taxonomy" id="1817893"/>
    <lineage>
        <taxon>Bacteria</taxon>
        <taxon>Candidatus Desantisiibacteriota</taxon>
    </lineage>
</organism>
<dbReference type="InterPro" id="IPR011004">
    <property type="entry name" value="Trimer_LpxA-like_sf"/>
</dbReference>
<dbReference type="SUPFAM" id="SSF51161">
    <property type="entry name" value="Trimeric LpxA-like enzymes"/>
    <property type="match status" value="1"/>
</dbReference>
<name>A0A1J4SE41_9BACT</name>
<evidence type="ECO:0008006" key="5">
    <source>
        <dbReference type="Google" id="ProtNLM"/>
    </source>
</evidence>
<evidence type="ECO:0000256" key="2">
    <source>
        <dbReference type="ARBA" id="ARBA00022737"/>
    </source>
</evidence>
<comment type="caution">
    <text evidence="3">The sequence shown here is derived from an EMBL/GenBank/DDBJ whole genome shotgun (WGS) entry which is preliminary data.</text>
</comment>
<dbReference type="PROSITE" id="PS00101">
    <property type="entry name" value="HEXAPEP_TRANSFERASES"/>
    <property type="match status" value="1"/>
</dbReference>
<keyword evidence="2" id="KW-0677">Repeat</keyword>
<dbReference type="AlphaFoldDB" id="A0A1J4SE41"/>